<dbReference type="AlphaFoldDB" id="A0A6J7CP49"/>
<protein>
    <submittedName>
        <fullName evidence="1">Unannotated protein</fullName>
    </submittedName>
</protein>
<proteinExistence type="predicted"/>
<dbReference type="Gene3D" id="3.40.50.1240">
    <property type="entry name" value="Phosphoglycerate mutase-like"/>
    <property type="match status" value="1"/>
</dbReference>
<dbReference type="EMBL" id="CAFBLQ010000001">
    <property type="protein sequence ID" value="CAB4856753.1"/>
    <property type="molecule type" value="Genomic_DNA"/>
</dbReference>
<sequence>MPTILLARHGQGSFGGANYDVLSPLGREQAQILAGEVARRGVRIDRVIAGSLQRQRDTAAPVAAAAGLQLEIDPRWNEYDADDVLTHHSASAVRDSRPEGSDAPPVTSEEFQDAIEEGLAAWIAAGAASTAAERWPQFAGRVRAALEDAAASLGSGETVLVATSGGVIASVCTALLGLPDQALMTFNRVSINAGLTKVVAGRRGFTLVSYNDHAHLEGSDRALVTYR</sequence>
<gene>
    <name evidence="1" type="ORF">UFOPK3423_00011</name>
</gene>
<dbReference type="GO" id="GO:0005737">
    <property type="term" value="C:cytoplasm"/>
    <property type="evidence" value="ECO:0007669"/>
    <property type="project" value="TreeGrafter"/>
</dbReference>
<dbReference type="InterPro" id="IPR029033">
    <property type="entry name" value="His_PPase_superfam"/>
</dbReference>
<reference evidence="1" key="1">
    <citation type="submission" date="2020-05" db="EMBL/GenBank/DDBJ databases">
        <authorList>
            <person name="Chiriac C."/>
            <person name="Salcher M."/>
            <person name="Ghai R."/>
            <person name="Kavagutti S V."/>
        </authorList>
    </citation>
    <scope>NUCLEOTIDE SEQUENCE</scope>
</reference>
<organism evidence="1">
    <name type="scientific">freshwater metagenome</name>
    <dbReference type="NCBI Taxonomy" id="449393"/>
    <lineage>
        <taxon>unclassified sequences</taxon>
        <taxon>metagenomes</taxon>
        <taxon>ecological metagenomes</taxon>
    </lineage>
</organism>
<dbReference type="PANTHER" id="PTHR48100">
    <property type="entry name" value="BROAD-SPECIFICITY PHOSPHATASE YOR283W-RELATED"/>
    <property type="match status" value="1"/>
</dbReference>
<dbReference type="Pfam" id="PF00300">
    <property type="entry name" value="His_Phos_1"/>
    <property type="match status" value="1"/>
</dbReference>
<accession>A0A6J7CP49</accession>
<dbReference type="GO" id="GO:0016791">
    <property type="term" value="F:phosphatase activity"/>
    <property type="evidence" value="ECO:0007669"/>
    <property type="project" value="TreeGrafter"/>
</dbReference>
<dbReference type="PANTHER" id="PTHR48100:SF1">
    <property type="entry name" value="HISTIDINE PHOSPHATASE FAMILY PROTEIN-RELATED"/>
    <property type="match status" value="1"/>
</dbReference>
<dbReference type="InterPro" id="IPR013078">
    <property type="entry name" value="His_Pase_superF_clade-1"/>
</dbReference>
<dbReference type="SMART" id="SM00855">
    <property type="entry name" value="PGAM"/>
    <property type="match status" value="1"/>
</dbReference>
<name>A0A6J7CP49_9ZZZZ</name>
<evidence type="ECO:0000313" key="1">
    <source>
        <dbReference type="EMBL" id="CAB4856753.1"/>
    </source>
</evidence>
<dbReference type="InterPro" id="IPR050275">
    <property type="entry name" value="PGM_Phosphatase"/>
</dbReference>
<dbReference type="CDD" id="cd07067">
    <property type="entry name" value="HP_PGM_like"/>
    <property type="match status" value="1"/>
</dbReference>
<dbReference type="SUPFAM" id="SSF53254">
    <property type="entry name" value="Phosphoglycerate mutase-like"/>
    <property type="match status" value="1"/>
</dbReference>